<comment type="caution">
    <text evidence="1">The sequence shown here is derived from an EMBL/GenBank/DDBJ whole genome shotgun (WGS) entry which is preliminary data.</text>
</comment>
<evidence type="ECO:0008006" key="2">
    <source>
        <dbReference type="Google" id="ProtNLM"/>
    </source>
</evidence>
<dbReference type="AlphaFoldDB" id="A0A927BLK3"/>
<accession>A0A927BLK3</accession>
<protein>
    <recommendedName>
        <fullName evidence="2">Protein kilB</fullName>
    </recommendedName>
</protein>
<dbReference type="EMBL" id="JACWUS010000005">
    <property type="protein sequence ID" value="MBD2829950.1"/>
    <property type="molecule type" value="Genomic_DNA"/>
</dbReference>
<sequence length="158" mass="17078">MLVTIITTFLAVLGTLAGSIVTGRYQRRSAERAERFARDEALRRDRLAAVADLAAAISDHRTAMWARGDAKLNNAVPDRLADLRSRSHQTRSAVTRPLVALRVLITDPAVRQAADAMVSATHALRGADADADALGRAHREAQASYDRFVNVTATYLGG</sequence>
<name>A0A927BLK3_STRGL</name>
<proteinExistence type="predicted"/>
<gene>
    <name evidence="1" type="ORF">ID875_21570</name>
</gene>
<reference evidence="1" key="1">
    <citation type="journal article" date="2020" name="PLoS ONE">
        <title>Isolation and characterization of Streptomyces bacteriophages and Streptomyces strains encoding biosynthetic arsenals: Streptomyces strains and phages for antibiotic discovery.</title>
        <authorList>
            <person name="Montano E.T."/>
            <person name="Nideffer J.F."/>
            <person name="Brumage L."/>
            <person name="Erb M."/>
            <person name="Derman A.I."/>
            <person name="Davis J.P."/>
            <person name="Estrada E."/>
            <person name="Fu S."/>
            <person name="Le D."/>
            <person name="Vuppala A."/>
            <person name="Tran C."/>
            <person name="Luterstein E."/>
            <person name="Lakkaraju S."/>
            <person name="Panchagnula S."/>
            <person name="Ren C."/>
            <person name="Doan J."/>
            <person name="Tran S."/>
            <person name="Soriano J."/>
            <person name="Fujita Y."/>
            <person name="Gutala P."/>
            <person name="Fujii Q."/>
            <person name="Lee M."/>
            <person name="Bui A."/>
            <person name="Villarreal C."/>
            <person name="Shing S.R."/>
            <person name="Kim S."/>
            <person name="Freeman D."/>
            <person name="Racha V."/>
            <person name="Ho A."/>
            <person name="Kumar P."/>
            <person name="Falah K."/>
            <person name="Dawson T."/>
            <person name="Enustun E."/>
            <person name="Prichard A."/>
            <person name="Gomez A."/>
            <person name="Khanna K."/>
            <person name="Trigg S."/>
            <person name="Fernandez L."/>
            <person name="Pogliano K."/>
            <person name="Pogliano J."/>
        </authorList>
    </citation>
    <scope>NUCLEOTIDE SEQUENCE</scope>
    <source>
        <strain evidence="1">QF2</strain>
    </source>
</reference>
<organism evidence="1">
    <name type="scientific">Streptomyces globisporus</name>
    <dbReference type="NCBI Taxonomy" id="1908"/>
    <lineage>
        <taxon>Bacteria</taxon>
        <taxon>Bacillati</taxon>
        <taxon>Actinomycetota</taxon>
        <taxon>Actinomycetes</taxon>
        <taxon>Kitasatosporales</taxon>
        <taxon>Streptomycetaceae</taxon>
        <taxon>Streptomyces</taxon>
    </lineage>
</organism>
<evidence type="ECO:0000313" key="1">
    <source>
        <dbReference type="EMBL" id="MBD2829950.1"/>
    </source>
</evidence>